<evidence type="ECO:0000256" key="8">
    <source>
        <dbReference type="RuleBase" id="RU003699"/>
    </source>
</evidence>
<evidence type="ECO:0000259" key="10">
    <source>
        <dbReference type="SMART" id="SM01390"/>
    </source>
</evidence>
<evidence type="ECO:0000256" key="6">
    <source>
        <dbReference type="ARBA" id="ARBA00035254"/>
    </source>
</evidence>
<proteinExistence type="inferred from homology"/>
<dbReference type="Proteomes" id="UP000016662">
    <property type="component" value="Unassembled WGS sequence"/>
</dbReference>
<evidence type="ECO:0000256" key="2">
    <source>
        <dbReference type="ARBA" id="ARBA00022730"/>
    </source>
</evidence>
<keyword evidence="4 7" id="KW-0689">Ribosomal protein</keyword>
<dbReference type="InterPro" id="IPR005709">
    <property type="entry name" value="Ribosomal_uS4_bac-type"/>
</dbReference>
<dbReference type="InterPro" id="IPR018079">
    <property type="entry name" value="Ribosomal_uS4_CS"/>
</dbReference>
<dbReference type="GeneID" id="93692845"/>
<protein>
    <recommendedName>
        <fullName evidence="6 7">Small ribosomal subunit protein uS4</fullName>
    </recommendedName>
</protein>
<keyword evidence="2 7" id="KW-0699">rRNA-binding</keyword>
<dbReference type="GO" id="GO:0006412">
    <property type="term" value="P:translation"/>
    <property type="evidence" value="ECO:0007669"/>
    <property type="project" value="UniProtKB-UniRule"/>
</dbReference>
<dbReference type="NCBIfam" id="NF003717">
    <property type="entry name" value="PRK05327.1"/>
    <property type="match status" value="1"/>
</dbReference>
<dbReference type="SMART" id="SM00363">
    <property type="entry name" value="S4"/>
    <property type="match status" value="1"/>
</dbReference>
<keyword evidence="3 7" id="KW-0694">RNA-binding</keyword>
<evidence type="ECO:0000256" key="4">
    <source>
        <dbReference type="ARBA" id="ARBA00022980"/>
    </source>
</evidence>
<comment type="subunit">
    <text evidence="7">Part of the 30S ribosomal subunit. Contacts protein S5. The interaction surface between S4 and S5 is involved in control of translational fidelity.</text>
</comment>
<dbReference type="FunFam" id="3.10.290.10:FF:000001">
    <property type="entry name" value="30S ribosomal protein S4"/>
    <property type="match status" value="1"/>
</dbReference>
<dbReference type="PROSITE" id="PS50889">
    <property type="entry name" value="S4"/>
    <property type="match status" value="1"/>
</dbReference>
<evidence type="ECO:0000256" key="5">
    <source>
        <dbReference type="ARBA" id="ARBA00023274"/>
    </source>
</evidence>
<sequence>MAVSREPILKRCRYLGISPMVMGISKQSNRNPGAGNRRKVSEYGMQLKEKQKLKFIYGVGEKQFFHLFEIASKMEGKAGDNLIACLESRLDSVVFRMGLALTRREARQLVTHGHFTVNGQHVNIPSYRVKEGDVVALAEGSRDSAKFKDVAEQTADRTVPVWLEPDKENFSAKVVRMAKPEDLDYEVAAHLIVELYSK</sequence>
<comment type="function">
    <text evidence="7">With S5 and S12 plays an important role in translational accuracy.</text>
</comment>
<dbReference type="Gene3D" id="1.10.1050.10">
    <property type="entry name" value="Ribosomal Protein S4 Delta 41, Chain A, domain 1"/>
    <property type="match status" value="1"/>
</dbReference>
<dbReference type="PROSITE" id="PS00632">
    <property type="entry name" value="RIBOSOMAL_S4"/>
    <property type="match status" value="1"/>
</dbReference>
<dbReference type="GO" id="GO:0019843">
    <property type="term" value="F:rRNA binding"/>
    <property type="evidence" value="ECO:0007669"/>
    <property type="project" value="UniProtKB-UniRule"/>
</dbReference>
<comment type="similarity">
    <text evidence="1 7 8">Belongs to the universal ribosomal protein uS4 family.</text>
</comment>
<dbReference type="CDD" id="cd00165">
    <property type="entry name" value="S4"/>
    <property type="match status" value="1"/>
</dbReference>
<evidence type="ECO:0000256" key="7">
    <source>
        <dbReference type="HAMAP-Rule" id="MF_01306"/>
    </source>
</evidence>
<dbReference type="PANTHER" id="PTHR11831:SF4">
    <property type="entry name" value="SMALL RIBOSOMAL SUBUNIT PROTEIN US4M"/>
    <property type="match status" value="1"/>
</dbReference>
<dbReference type="InterPro" id="IPR001912">
    <property type="entry name" value="Ribosomal_uS4_N"/>
</dbReference>
<dbReference type="HAMAP" id="MF_01306_B">
    <property type="entry name" value="Ribosomal_uS4_B"/>
    <property type="match status" value="1"/>
</dbReference>
<dbReference type="NCBIfam" id="TIGR01017">
    <property type="entry name" value="rpsD_bact"/>
    <property type="match status" value="1"/>
</dbReference>
<dbReference type="OrthoDB" id="9803672at2"/>
<feature type="domain" description="RNA-binding S4" evidence="9">
    <location>
        <begin position="88"/>
        <end position="153"/>
    </location>
</feature>
<feature type="domain" description="Small ribosomal subunit protein uS4 N-terminal" evidence="10">
    <location>
        <begin position="3"/>
        <end position="87"/>
    </location>
</feature>
<dbReference type="GO" id="GO:0015935">
    <property type="term" value="C:small ribosomal subunit"/>
    <property type="evidence" value="ECO:0007669"/>
    <property type="project" value="InterPro"/>
</dbReference>
<keyword evidence="5 7" id="KW-0687">Ribonucleoprotein</keyword>
<evidence type="ECO:0000313" key="11">
    <source>
        <dbReference type="EMBL" id="ERJ97036.1"/>
    </source>
</evidence>
<gene>
    <name evidence="7" type="primary">rpsD</name>
    <name evidence="11" type="ORF">RUMCAL_00559</name>
</gene>
<dbReference type="InterPro" id="IPR036986">
    <property type="entry name" value="S4_RNA-bd_sf"/>
</dbReference>
<dbReference type="Gene3D" id="3.10.290.10">
    <property type="entry name" value="RNA-binding S4 domain"/>
    <property type="match status" value="1"/>
</dbReference>
<dbReference type="eggNOG" id="COG0522">
    <property type="taxonomic scope" value="Bacteria"/>
</dbReference>
<dbReference type="RefSeq" id="WP_021681239.1">
    <property type="nucleotide sequence ID" value="NZ_KI260338.1"/>
</dbReference>
<organism evidence="11 12">
    <name type="scientific">Ruminococcus callidus ATCC 27760</name>
    <dbReference type="NCBI Taxonomy" id="411473"/>
    <lineage>
        <taxon>Bacteria</taxon>
        <taxon>Bacillati</taxon>
        <taxon>Bacillota</taxon>
        <taxon>Clostridia</taxon>
        <taxon>Eubacteriales</taxon>
        <taxon>Oscillospiraceae</taxon>
        <taxon>Ruminococcus</taxon>
    </lineage>
</organism>
<dbReference type="PATRIC" id="fig|411473.3.peg.431"/>
<dbReference type="Pfam" id="PF00163">
    <property type="entry name" value="Ribosomal_S4"/>
    <property type="match status" value="1"/>
</dbReference>
<dbReference type="SMART" id="SM01390">
    <property type="entry name" value="Ribosomal_S4"/>
    <property type="match status" value="1"/>
</dbReference>
<comment type="caution">
    <text evidence="11">The sequence shown here is derived from an EMBL/GenBank/DDBJ whole genome shotgun (WGS) entry which is preliminary data.</text>
</comment>
<dbReference type="GO" id="GO:0042274">
    <property type="term" value="P:ribosomal small subunit biogenesis"/>
    <property type="evidence" value="ECO:0007669"/>
    <property type="project" value="TreeGrafter"/>
</dbReference>
<keyword evidence="12" id="KW-1185">Reference proteome</keyword>
<accession>U2KEW4</accession>
<dbReference type="InterPro" id="IPR022801">
    <property type="entry name" value="Ribosomal_uS4"/>
</dbReference>
<evidence type="ECO:0000313" key="12">
    <source>
        <dbReference type="Proteomes" id="UP000016662"/>
    </source>
</evidence>
<dbReference type="EMBL" id="AWVF01000064">
    <property type="protein sequence ID" value="ERJ97036.1"/>
    <property type="molecule type" value="Genomic_DNA"/>
</dbReference>
<comment type="function">
    <text evidence="7">One of the primary rRNA binding proteins, it binds directly to 16S rRNA where it nucleates assembly of the body of the 30S subunit.</text>
</comment>
<dbReference type="Pfam" id="PF01479">
    <property type="entry name" value="S4"/>
    <property type="match status" value="1"/>
</dbReference>
<evidence type="ECO:0000256" key="1">
    <source>
        <dbReference type="ARBA" id="ARBA00007465"/>
    </source>
</evidence>
<dbReference type="STRING" id="411473.RUMCAL_00559"/>
<evidence type="ECO:0000259" key="9">
    <source>
        <dbReference type="SMART" id="SM00363"/>
    </source>
</evidence>
<name>U2KEW4_9FIRM</name>
<dbReference type="PANTHER" id="PTHR11831">
    <property type="entry name" value="30S 40S RIBOSOMAL PROTEIN"/>
    <property type="match status" value="1"/>
</dbReference>
<dbReference type="AlphaFoldDB" id="U2KEW4"/>
<dbReference type="GO" id="GO:0003735">
    <property type="term" value="F:structural constituent of ribosome"/>
    <property type="evidence" value="ECO:0007669"/>
    <property type="project" value="InterPro"/>
</dbReference>
<dbReference type="SUPFAM" id="SSF55174">
    <property type="entry name" value="Alpha-L RNA-binding motif"/>
    <property type="match status" value="1"/>
</dbReference>
<evidence type="ECO:0000256" key="3">
    <source>
        <dbReference type="ARBA" id="ARBA00022884"/>
    </source>
</evidence>
<dbReference type="HOGENOM" id="CLU_092403_0_2_9"/>
<reference evidence="11 12" key="1">
    <citation type="submission" date="2013-07" db="EMBL/GenBank/DDBJ databases">
        <authorList>
            <person name="Weinstock G."/>
            <person name="Sodergren E."/>
            <person name="Wylie T."/>
            <person name="Fulton L."/>
            <person name="Fulton R."/>
            <person name="Fronick C."/>
            <person name="O'Laughlin M."/>
            <person name="Godfrey J."/>
            <person name="Miner T."/>
            <person name="Herter B."/>
            <person name="Appelbaum E."/>
            <person name="Cordes M."/>
            <person name="Lek S."/>
            <person name="Wollam A."/>
            <person name="Pepin K.H."/>
            <person name="Palsikar V.B."/>
            <person name="Mitreva M."/>
            <person name="Wilson R.K."/>
        </authorList>
    </citation>
    <scope>NUCLEOTIDE SEQUENCE [LARGE SCALE GENOMIC DNA]</scope>
    <source>
        <strain evidence="11 12">ATCC 27760</strain>
    </source>
</reference>
<dbReference type="InterPro" id="IPR002942">
    <property type="entry name" value="S4_RNA-bd"/>
</dbReference>